<dbReference type="EMBL" id="VSRR010131061">
    <property type="protein sequence ID" value="MPD02358.1"/>
    <property type="molecule type" value="Genomic_DNA"/>
</dbReference>
<protein>
    <submittedName>
        <fullName evidence="1">Uncharacterized protein</fullName>
    </submittedName>
</protein>
<keyword evidence="2" id="KW-1185">Reference proteome</keyword>
<reference evidence="1 2" key="1">
    <citation type="submission" date="2019-05" db="EMBL/GenBank/DDBJ databases">
        <title>Another draft genome of Portunus trituberculatus and its Hox gene families provides insights of decapod evolution.</title>
        <authorList>
            <person name="Jeong J.-H."/>
            <person name="Song I."/>
            <person name="Kim S."/>
            <person name="Choi T."/>
            <person name="Kim D."/>
            <person name="Ryu S."/>
            <person name="Kim W."/>
        </authorList>
    </citation>
    <scope>NUCLEOTIDE SEQUENCE [LARGE SCALE GENOMIC DNA]</scope>
    <source>
        <tissue evidence="1">Muscle</tissue>
    </source>
</reference>
<organism evidence="1 2">
    <name type="scientific">Portunus trituberculatus</name>
    <name type="common">Swimming crab</name>
    <name type="synonym">Neptunus trituberculatus</name>
    <dbReference type="NCBI Taxonomy" id="210409"/>
    <lineage>
        <taxon>Eukaryota</taxon>
        <taxon>Metazoa</taxon>
        <taxon>Ecdysozoa</taxon>
        <taxon>Arthropoda</taxon>
        <taxon>Crustacea</taxon>
        <taxon>Multicrustacea</taxon>
        <taxon>Malacostraca</taxon>
        <taxon>Eumalacostraca</taxon>
        <taxon>Eucarida</taxon>
        <taxon>Decapoda</taxon>
        <taxon>Pleocyemata</taxon>
        <taxon>Brachyura</taxon>
        <taxon>Eubrachyura</taxon>
        <taxon>Portunoidea</taxon>
        <taxon>Portunidae</taxon>
        <taxon>Portuninae</taxon>
        <taxon>Portunus</taxon>
    </lineage>
</organism>
<dbReference type="AlphaFoldDB" id="A0A5B7KAU9"/>
<evidence type="ECO:0000313" key="2">
    <source>
        <dbReference type="Proteomes" id="UP000324222"/>
    </source>
</evidence>
<evidence type="ECO:0000313" key="1">
    <source>
        <dbReference type="EMBL" id="MPD02358.1"/>
    </source>
</evidence>
<accession>A0A5B7KAU9</accession>
<gene>
    <name evidence="1" type="ORF">E2C01_097936</name>
</gene>
<name>A0A5B7KAU9_PORTR</name>
<proteinExistence type="predicted"/>
<comment type="caution">
    <text evidence="1">The sequence shown here is derived from an EMBL/GenBank/DDBJ whole genome shotgun (WGS) entry which is preliminary data.</text>
</comment>
<sequence>MVRPHVDQRSLLQGKL</sequence>
<dbReference type="Proteomes" id="UP000324222">
    <property type="component" value="Unassembled WGS sequence"/>
</dbReference>